<proteinExistence type="inferred from homology"/>
<dbReference type="GO" id="GO:0009252">
    <property type="term" value="P:peptidoglycan biosynthetic process"/>
    <property type="evidence" value="ECO:0007669"/>
    <property type="project" value="UniProtKB-UniRule"/>
</dbReference>
<comment type="function">
    <text evidence="6">A probable RNA chaperone. Forms a complex with KhpA which binds to cellular RNA and controls its expression. Plays a role in peptidoglycan (PG) homeostasis and cell length regulation.</text>
</comment>
<dbReference type="CDD" id="cd02414">
    <property type="entry name" value="KH-II_Jag"/>
    <property type="match status" value="1"/>
</dbReference>
<dbReference type="Pfam" id="PF01424">
    <property type="entry name" value="R3H"/>
    <property type="match status" value="1"/>
</dbReference>
<evidence type="ECO:0000256" key="4">
    <source>
        <dbReference type="ARBA" id="ARBA00023186"/>
    </source>
</evidence>
<keyword evidence="5 6" id="KW-0961">Cell wall biogenesis/degradation</keyword>
<dbReference type="GO" id="GO:0005737">
    <property type="term" value="C:cytoplasm"/>
    <property type="evidence" value="ECO:0007669"/>
    <property type="project" value="UniProtKB-SubCell"/>
</dbReference>
<protein>
    <recommendedName>
        <fullName evidence="6">RNA-binding protein KhpB</fullName>
    </recommendedName>
    <alternativeName>
        <fullName evidence="6">RNA-binding protein EloR</fullName>
    </alternativeName>
</protein>
<dbReference type="NCBIfam" id="NF041568">
    <property type="entry name" value="Jag_EloR"/>
    <property type="match status" value="1"/>
</dbReference>
<dbReference type="Pfam" id="PF14804">
    <property type="entry name" value="Jag_N"/>
    <property type="match status" value="1"/>
</dbReference>
<comment type="subcellular location">
    <subcellularLocation>
        <location evidence="6">Cytoplasm</location>
    </subcellularLocation>
</comment>
<name>A0A1Y6K2N0_9CHLR</name>
<dbReference type="CDD" id="cd02644">
    <property type="entry name" value="R3H_jag"/>
    <property type="match status" value="1"/>
</dbReference>
<keyword evidence="10" id="KW-1185">Reference proteome</keyword>
<comment type="similarity">
    <text evidence="6">Belongs to the KhpB RNA-binding protein family.</text>
</comment>
<keyword evidence="3 6" id="KW-0133">Cell shape</keyword>
<evidence type="ECO:0000256" key="1">
    <source>
        <dbReference type="ARBA" id="ARBA00022490"/>
    </source>
</evidence>
<keyword evidence="2 6" id="KW-0694">RNA-binding</keyword>
<evidence type="ECO:0000256" key="7">
    <source>
        <dbReference type="SAM" id="MobiDB-lite"/>
    </source>
</evidence>
<dbReference type="PANTHER" id="PTHR35800:SF1">
    <property type="entry name" value="RNA-BINDING PROTEIN KHPB"/>
    <property type="match status" value="1"/>
</dbReference>
<evidence type="ECO:0000256" key="3">
    <source>
        <dbReference type="ARBA" id="ARBA00022960"/>
    </source>
</evidence>
<dbReference type="Gene3D" id="3.30.1370.50">
    <property type="entry name" value="R3H-like domain"/>
    <property type="match status" value="1"/>
</dbReference>
<dbReference type="InterPro" id="IPR001374">
    <property type="entry name" value="R3H_dom"/>
</dbReference>
<comment type="caution">
    <text evidence="6">Lacks conserved residue(s) required for the propagation of feature annotation.</text>
</comment>
<dbReference type="RefSeq" id="WP_087861831.1">
    <property type="nucleotide sequence ID" value="NZ_LT859958.1"/>
</dbReference>
<evidence type="ECO:0000259" key="8">
    <source>
        <dbReference type="PROSITE" id="PS51061"/>
    </source>
</evidence>
<dbReference type="KEGG" id="abat:CFX1CAM_0858"/>
<evidence type="ECO:0000256" key="5">
    <source>
        <dbReference type="ARBA" id="ARBA00023316"/>
    </source>
</evidence>
<evidence type="ECO:0000256" key="6">
    <source>
        <dbReference type="HAMAP-Rule" id="MF_00867"/>
    </source>
</evidence>
<comment type="subunit">
    <text evidence="6">Forms a complex with KhpA.</text>
</comment>
<dbReference type="GO" id="GO:0071555">
    <property type="term" value="P:cell wall organization"/>
    <property type="evidence" value="ECO:0007669"/>
    <property type="project" value="UniProtKB-KW"/>
</dbReference>
<dbReference type="InterPro" id="IPR039247">
    <property type="entry name" value="KhpB"/>
</dbReference>
<dbReference type="GO" id="GO:0008360">
    <property type="term" value="P:regulation of cell shape"/>
    <property type="evidence" value="ECO:0007669"/>
    <property type="project" value="UniProtKB-KW"/>
</dbReference>
<organism evidence="9 10">
    <name type="scientific">Candidatus Brevifilum fermentans</name>
    <dbReference type="NCBI Taxonomy" id="1986204"/>
    <lineage>
        <taxon>Bacteria</taxon>
        <taxon>Bacillati</taxon>
        <taxon>Chloroflexota</taxon>
        <taxon>Anaerolineae</taxon>
        <taxon>Anaerolineales</taxon>
        <taxon>Anaerolineaceae</taxon>
        <taxon>Candidatus Brevifilum</taxon>
    </lineage>
</organism>
<evidence type="ECO:0000313" key="10">
    <source>
        <dbReference type="Proteomes" id="UP000195514"/>
    </source>
</evidence>
<dbReference type="InterPro" id="IPR038008">
    <property type="entry name" value="Jag_KH"/>
</dbReference>
<dbReference type="SMART" id="SM01245">
    <property type="entry name" value="Jag_N"/>
    <property type="match status" value="1"/>
</dbReference>
<dbReference type="Gene3D" id="3.30.30.80">
    <property type="entry name" value="probable RNA-binding protein from clostridium symbiosum atcc 14940"/>
    <property type="match status" value="1"/>
</dbReference>
<dbReference type="HAMAP" id="MF_00867">
    <property type="entry name" value="KhpB"/>
    <property type="match status" value="1"/>
</dbReference>
<dbReference type="SMART" id="SM00393">
    <property type="entry name" value="R3H"/>
    <property type="match status" value="1"/>
</dbReference>
<dbReference type="InterPro" id="IPR015946">
    <property type="entry name" value="KH_dom-like_a/b"/>
</dbReference>
<gene>
    <name evidence="6" type="primary">khpB</name>
    <name evidence="6" type="synonym">eloR</name>
    <name evidence="9" type="ORF">CFX1CAM_0858</name>
</gene>
<dbReference type="EMBL" id="LT859958">
    <property type="protein sequence ID" value="SMX53923.1"/>
    <property type="molecule type" value="Genomic_DNA"/>
</dbReference>
<feature type="domain" description="R3H" evidence="8">
    <location>
        <begin position="178"/>
        <end position="244"/>
    </location>
</feature>
<evidence type="ECO:0000256" key="2">
    <source>
        <dbReference type="ARBA" id="ARBA00022884"/>
    </source>
</evidence>
<keyword evidence="4 6" id="KW-0143">Chaperone</keyword>
<comment type="domain">
    <text evidence="6">Has an N-terminal Jag-N domain and 2 RNA-binding domains (KH and R3H).</text>
</comment>
<dbReference type="InterPro" id="IPR038247">
    <property type="entry name" value="Jag_N_dom_sf"/>
</dbReference>
<dbReference type="InterPro" id="IPR032782">
    <property type="entry name" value="KhpB_N"/>
</dbReference>
<sequence>MSEERTKLEVIAPSVEEAIEKGLQILGLTQADIDVEILDEGKKGLLGLGTRQARVVLKVKPQFFEAALDASADEPGLSTQNDAVTPIDEPEEVIIARETIQIILEKMRVKANVSVRMGESDANRIQPVLIDIEGADLSFLIGRKAETINALQFITSLIVSREVGRWIPLQIDVQKYRRRRADELRKLARRIADQVVSTGRQQALEPMPPNERRIVHIELRDHPEVETESDGEDPKRKVVVRLKR</sequence>
<dbReference type="InterPro" id="IPR034079">
    <property type="entry name" value="R3H_KhpB"/>
</dbReference>
<dbReference type="SUPFAM" id="SSF82708">
    <property type="entry name" value="R3H domain"/>
    <property type="match status" value="1"/>
</dbReference>
<dbReference type="Gene3D" id="3.30.300.20">
    <property type="match status" value="1"/>
</dbReference>
<keyword evidence="1 6" id="KW-0963">Cytoplasm</keyword>
<feature type="region of interest" description="Disordered" evidence="7">
    <location>
        <begin position="221"/>
        <end position="244"/>
    </location>
</feature>
<evidence type="ECO:0000313" key="9">
    <source>
        <dbReference type="EMBL" id="SMX53923.1"/>
    </source>
</evidence>
<dbReference type="InterPro" id="IPR036867">
    <property type="entry name" value="R3H_dom_sf"/>
</dbReference>
<dbReference type="PANTHER" id="PTHR35800">
    <property type="entry name" value="PROTEIN JAG"/>
    <property type="match status" value="1"/>
</dbReference>
<accession>A0A1Y6K2N0</accession>
<dbReference type="PROSITE" id="PS51061">
    <property type="entry name" value="R3H"/>
    <property type="match status" value="1"/>
</dbReference>
<dbReference type="GO" id="GO:0003723">
    <property type="term" value="F:RNA binding"/>
    <property type="evidence" value="ECO:0007669"/>
    <property type="project" value="UniProtKB-UniRule"/>
</dbReference>
<dbReference type="OrthoDB" id="9794483at2"/>
<dbReference type="Proteomes" id="UP000195514">
    <property type="component" value="Chromosome I"/>
</dbReference>
<reference evidence="10" key="1">
    <citation type="submission" date="2017-05" db="EMBL/GenBank/DDBJ databases">
        <authorList>
            <person name="Kirkegaard R."/>
            <person name="Mcilroy J S."/>
        </authorList>
    </citation>
    <scope>NUCLEOTIDE SEQUENCE [LARGE SCALE GENOMIC DNA]</scope>
</reference>
<dbReference type="AlphaFoldDB" id="A0A1Y6K2N0"/>